<dbReference type="GO" id="GO:0004674">
    <property type="term" value="F:protein serine/threonine kinase activity"/>
    <property type="evidence" value="ECO:0007669"/>
    <property type="project" value="UniProtKB-KW"/>
</dbReference>
<dbReference type="AlphaFoldDB" id="A0A101HT12"/>
<protein>
    <submittedName>
        <fullName evidence="3">Anti-sigma regulatory factor (Ser/Thr protein kinase)</fullName>
    </submittedName>
</protein>
<dbReference type="SUPFAM" id="SSF55874">
    <property type="entry name" value="ATPase domain of HSP90 chaperone/DNA topoisomerase II/histidine kinase"/>
    <property type="match status" value="1"/>
</dbReference>
<sequence length="133" mass="15056">MGEKKYNFNVRPEMDKIDAFSAKVSEIVRRCMDNETGFRAGLIVIEACSNIVKHGQLTEEDLISVSLAIGENEVVITIEDTSREFNPLEVDDPNLENIELLQQGGMGIYLIKRFSKKAEYSYVDGRNILKIII</sequence>
<dbReference type="Gene3D" id="3.30.565.10">
    <property type="entry name" value="Histidine kinase-like ATPase, C-terminal domain"/>
    <property type="match status" value="1"/>
</dbReference>
<dbReference type="Pfam" id="PF13581">
    <property type="entry name" value="HATPase_c_2"/>
    <property type="match status" value="1"/>
</dbReference>
<proteinExistence type="predicted"/>
<evidence type="ECO:0000259" key="2">
    <source>
        <dbReference type="Pfam" id="PF13581"/>
    </source>
</evidence>
<accession>A0A101HT12</accession>
<organism evidence="3 4">
    <name type="scientific">Mesotoga prima</name>
    <dbReference type="NCBI Taxonomy" id="1184387"/>
    <lineage>
        <taxon>Bacteria</taxon>
        <taxon>Thermotogati</taxon>
        <taxon>Thermotogota</taxon>
        <taxon>Thermotogae</taxon>
        <taxon>Kosmotogales</taxon>
        <taxon>Kosmotogaceae</taxon>
        <taxon>Mesotoga</taxon>
    </lineage>
</organism>
<dbReference type="InterPro" id="IPR036890">
    <property type="entry name" value="HATPase_C_sf"/>
</dbReference>
<keyword evidence="3" id="KW-0418">Kinase</keyword>
<dbReference type="EMBL" id="LGGP01000004">
    <property type="protein sequence ID" value="KUK82324.1"/>
    <property type="molecule type" value="Genomic_DNA"/>
</dbReference>
<keyword evidence="3" id="KW-0808">Transferase</keyword>
<dbReference type="InterPro" id="IPR050267">
    <property type="entry name" value="Anti-sigma-factor_SerPK"/>
</dbReference>
<dbReference type="PANTHER" id="PTHR35526">
    <property type="entry name" value="ANTI-SIGMA-F FACTOR RSBW-RELATED"/>
    <property type="match status" value="1"/>
</dbReference>
<keyword evidence="1" id="KW-0723">Serine/threonine-protein kinase</keyword>
<feature type="domain" description="Histidine kinase/HSP90-like ATPase" evidence="2">
    <location>
        <begin position="34"/>
        <end position="132"/>
    </location>
</feature>
<gene>
    <name evidence="3" type="ORF">XD94_0062</name>
</gene>
<dbReference type="InterPro" id="IPR003594">
    <property type="entry name" value="HATPase_dom"/>
</dbReference>
<dbReference type="PANTHER" id="PTHR35526:SF3">
    <property type="entry name" value="ANTI-SIGMA-F FACTOR RSBW"/>
    <property type="match status" value="1"/>
</dbReference>
<evidence type="ECO:0000256" key="1">
    <source>
        <dbReference type="ARBA" id="ARBA00022527"/>
    </source>
</evidence>
<evidence type="ECO:0000313" key="4">
    <source>
        <dbReference type="Proteomes" id="UP000054092"/>
    </source>
</evidence>
<name>A0A101HT12_9BACT</name>
<evidence type="ECO:0000313" key="3">
    <source>
        <dbReference type="EMBL" id="KUK82324.1"/>
    </source>
</evidence>
<dbReference type="PATRIC" id="fig|1184387.3.peg.186"/>
<comment type="caution">
    <text evidence="3">The sequence shown here is derived from an EMBL/GenBank/DDBJ whole genome shotgun (WGS) entry which is preliminary data.</text>
</comment>
<dbReference type="Proteomes" id="UP000054092">
    <property type="component" value="Unassembled WGS sequence"/>
</dbReference>
<dbReference type="CDD" id="cd16936">
    <property type="entry name" value="HATPase_RsbW-like"/>
    <property type="match status" value="1"/>
</dbReference>
<reference evidence="4" key="1">
    <citation type="journal article" date="2015" name="MBio">
        <title>Genome-Resolved Metagenomic Analysis Reveals Roles for Candidate Phyla and Other Microbial Community Members in Biogeochemical Transformations in Oil Reservoirs.</title>
        <authorList>
            <person name="Hu P."/>
            <person name="Tom L."/>
            <person name="Singh A."/>
            <person name="Thomas B.C."/>
            <person name="Baker B.J."/>
            <person name="Piceno Y.M."/>
            <person name="Andersen G.L."/>
            <person name="Banfield J.F."/>
        </authorList>
    </citation>
    <scope>NUCLEOTIDE SEQUENCE [LARGE SCALE GENOMIC DNA]</scope>
</reference>